<dbReference type="RefSeq" id="WP_092022246.1">
    <property type="nucleotide sequence ID" value="NZ_FOUE01000003.1"/>
</dbReference>
<proteinExistence type="predicted"/>
<keyword evidence="3" id="KW-1185">Reference proteome</keyword>
<evidence type="ECO:0008006" key="4">
    <source>
        <dbReference type="Google" id="ProtNLM"/>
    </source>
</evidence>
<dbReference type="Proteomes" id="UP000198519">
    <property type="component" value="Unassembled WGS sequence"/>
</dbReference>
<feature type="transmembrane region" description="Helical" evidence="1">
    <location>
        <begin position="55"/>
        <end position="71"/>
    </location>
</feature>
<dbReference type="STRING" id="488535.SAMN04487963_2072"/>
<name>A0A1I4PY97_9GAMM</name>
<feature type="transmembrane region" description="Helical" evidence="1">
    <location>
        <begin position="83"/>
        <end position="102"/>
    </location>
</feature>
<gene>
    <name evidence="2" type="ORF">SAMN04487963_2072</name>
</gene>
<feature type="transmembrane region" description="Helical" evidence="1">
    <location>
        <begin position="12"/>
        <end position="34"/>
    </location>
</feature>
<dbReference type="OrthoDB" id="6199090at2"/>
<protein>
    <recommendedName>
        <fullName evidence="4">MAPEG family protein</fullName>
    </recommendedName>
</protein>
<keyword evidence="1" id="KW-0472">Membrane</keyword>
<reference evidence="3" key="1">
    <citation type="submission" date="2016-10" db="EMBL/GenBank/DDBJ databases">
        <authorList>
            <person name="Varghese N."/>
            <person name="Submissions S."/>
        </authorList>
    </citation>
    <scope>NUCLEOTIDE SEQUENCE [LARGE SCALE GENOMIC DNA]</scope>
    <source>
        <strain evidence="3">CGMCC 1.7061</strain>
    </source>
</reference>
<evidence type="ECO:0000313" key="3">
    <source>
        <dbReference type="Proteomes" id="UP000198519"/>
    </source>
</evidence>
<dbReference type="AlphaFoldDB" id="A0A1I4PY97"/>
<keyword evidence="1" id="KW-0812">Transmembrane</keyword>
<dbReference type="EMBL" id="FOUE01000003">
    <property type="protein sequence ID" value="SFM32801.1"/>
    <property type="molecule type" value="Genomic_DNA"/>
</dbReference>
<evidence type="ECO:0000256" key="1">
    <source>
        <dbReference type="SAM" id="Phobius"/>
    </source>
</evidence>
<feature type="transmembrane region" description="Helical" evidence="1">
    <location>
        <begin position="114"/>
        <end position="138"/>
    </location>
</feature>
<keyword evidence="1" id="KW-1133">Transmembrane helix</keyword>
<evidence type="ECO:0000313" key="2">
    <source>
        <dbReference type="EMBL" id="SFM32801.1"/>
    </source>
</evidence>
<sequence length="141" mass="15400">MSFPEVGPAWLLLTAAIAMLISLLEAWLATLIIYGKVRWLKKIFPATHNLIRSHVDYTIMTALTGFVYYAIDHLALSIPDAIIVIYCVGVLYNPAGFIAKAINPNMGNSDTVLGRAMVCIGFLPATIGFGYIMVAIILKLI</sequence>
<accession>A0A1I4PY97</accession>
<organism evidence="2 3">
    <name type="scientific">Marinobacter zhejiangensis</name>
    <dbReference type="NCBI Taxonomy" id="488535"/>
    <lineage>
        <taxon>Bacteria</taxon>
        <taxon>Pseudomonadati</taxon>
        <taxon>Pseudomonadota</taxon>
        <taxon>Gammaproteobacteria</taxon>
        <taxon>Pseudomonadales</taxon>
        <taxon>Marinobacteraceae</taxon>
        <taxon>Marinobacter</taxon>
    </lineage>
</organism>